<sequence length="477" mass="55251">MKFWEKIFLCTLVIFEIFFVPSSIYLINSNFKLNLNTEIDSGINEQQRFCSFVESNLFLFKIQKESNSYKTELDKQSIDSMISTYLNNFGKQDIYIEVIDNNNKVIFTNLSMNISDKREELNVQLNKVKYIIRDIDEKNYLFITKKINLDNNYYKISYVKDVSSIYENKKYLLNLLLKLNIFVCIILIIVTIALSKFIVNPINKLIKTTQKIAAGNFSERVKVISDDEIGLLSKNFNDMADVVEYKINELEMVSEDKQRFIDNLAHELRTPLTSIIGYADFLRTTKYDEETFINSLSYIYSEGKRLEKLAFKLMDLIILRKKDFKMKSENVLKLQVEIKDSMQPKLEKKNIHLEILAEDLNLSMDKELMTVMITNFVDNAVKASQIGDKIYLKAYKYDASNIILEVKDSGIGIPEEDISKVMKPFFMVDKSRARASNGVGLGLSLCVEIAKIHNARIDIESKVGEGTAIKVIFYKNF</sequence>
<keyword evidence="5" id="KW-0597">Phosphoprotein</keyword>
<protein>
    <recommendedName>
        <fullName evidence="3">histidine kinase</fullName>
        <ecNumber evidence="3">2.7.13.3</ecNumber>
    </recommendedName>
</protein>
<dbReference type="Gene3D" id="3.30.565.10">
    <property type="entry name" value="Histidine kinase-like ATPase, C-terminal domain"/>
    <property type="match status" value="1"/>
</dbReference>
<evidence type="ECO:0000256" key="2">
    <source>
        <dbReference type="ARBA" id="ARBA00004651"/>
    </source>
</evidence>
<dbReference type="PANTHER" id="PTHR45528">
    <property type="entry name" value="SENSOR HISTIDINE KINASE CPXA"/>
    <property type="match status" value="1"/>
</dbReference>
<keyword evidence="7 14" id="KW-0812">Transmembrane</keyword>
<evidence type="ECO:0000256" key="8">
    <source>
        <dbReference type="ARBA" id="ARBA00022741"/>
    </source>
</evidence>
<dbReference type="InterPro" id="IPR050398">
    <property type="entry name" value="HssS/ArlS-like"/>
</dbReference>
<keyword evidence="6" id="KW-0808">Transferase</keyword>
<evidence type="ECO:0000256" key="1">
    <source>
        <dbReference type="ARBA" id="ARBA00000085"/>
    </source>
</evidence>
<dbReference type="SMART" id="SM00304">
    <property type="entry name" value="HAMP"/>
    <property type="match status" value="1"/>
</dbReference>
<keyword evidence="13 14" id="KW-0472">Membrane</keyword>
<evidence type="ECO:0000256" key="7">
    <source>
        <dbReference type="ARBA" id="ARBA00022692"/>
    </source>
</evidence>
<keyword evidence="9 17" id="KW-0418">Kinase</keyword>
<evidence type="ECO:0000256" key="11">
    <source>
        <dbReference type="ARBA" id="ARBA00022989"/>
    </source>
</evidence>
<dbReference type="PRINTS" id="PR00344">
    <property type="entry name" value="BCTRLSENSOR"/>
</dbReference>
<evidence type="ECO:0000256" key="3">
    <source>
        <dbReference type="ARBA" id="ARBA00012438"/>
    </source>
</evidence>
<keyword evidence="4" id="KW-1003">Cell membrane</keyword>
<dbReference type="InterPro" id="IPR036890">
    <property type="entry name" value="HATPase_C_sf"/>
</dbReference>
<accession>A0A3M0SKV9</accession>
<reference evidence="17 18" key="1">
    <citation type="submission" date="2018-10" db="EMBL/GenBank/DDBJ databases">
        <title>Genome-centric metagenomics revealed C2 chemical producing, CO utilizing Clostridium with novel acetogenic gene cluster.</title>
        <authorList>
            <person name="Kang H."/>
            <person name="Park B."/>
            <person name="Choi I.G."/>
            <person name="Chang I.S."/>
        </authorList>
    </citation>
    <scope>NUCLEOTIDE SEQUENCE [LARGE SCALE GENOMIC DNA]</scope>
    <source>
        <strain evidence="17 18">H21-9</strain>
    </source>
</reference>
<dbReference type="RefSeq" id="WP_122059704.1">
    <property type="nucleotide sequence ID" value="NZ_RFAQ01000043.1"/>
</dbReference>
<evidence type="ECO:0000313" key="17">
    <source>
        <dbReference type="EMBL" id="RMC98905.1"/>
    </source>
</evidence>
<evidence type="ECO:0000256" key="14">
    <source>
        <dbReference type="SAM" id="Phobius"/>
    </source>
</evidence>
<dbReference type="InterPro" id="IPR005467">
    <property type="entry name" value="His_kinase_dom"/>
</dbReference>
<gene>
    <name evidence="17" type="ORF">D9O40_12530</name>
</gene>
<dbReference type="GO" id="GO:0005886">
    <property type="term" value="C:plasma membrane"/>
    <property type="evidence" value="ECO:0007669"/>
    <property type="project" value="UniProtKB-SubCell"/>
</dbReference>
<comment type="caution">
    <text evidence="17">The sequence shown here is derived from an EMBL/GenBank/DDBJ whole genome shotgun (WGS) entry which is preliminary data.</text>
</comment>
<proteinExistence type="predicted"/>
<dbReference type="EMBL" id="RFAQ01000043">
    <property type="protein sequence ID" value="RMC98905.1"/>
    <property type="molecule type" value="Genomic_DNA"/>
</dbReference>
<comment type="catalytic activity">
    <reaction evidence="1">
        <text>ATP + protein L-histidine = ADP + protein N-phospho-L-histidine.</text>
        <dbReference type="EC" id="2.7.13.3"/>
    </reaction>
</comment>
<evidence type="ECO:0000256" key="9">
    <source>
        <dbReference type="ARBA" id="ARBA00022777"/>
    </source>
</evidence>
<feature type="domain" description="HAMP" evidence="16">
    <location>
        <begin position="196"/>
        <end position="248"/>
    </location>
</feature>
<evidence type="ECO:0000313" key="18">
    <source>
        <dbReference type="Proteomes" id="UP000277999"/>
    </source>
</evidence>
<dbReference type="SUPFAM" id="SSF55874">
    <property type="entry name" value="ATPase domain of HSP90 chaperone/DNA topoisomerase II/histidine kinase"/>
    <property type="match status" value="1"/>
</dbReference>
<dbReference type="InterPro" id="IPR003594">
    <property type="entry name" value="HATPase_dom"/>
</dbReference>
<dbReference type="CDD" id="cd06225">
    <property type="entry name" value="HAMP"/>
    <property type="match status" value="1"/>
</dbReference>
<comment type="subcellular location">
    <subcellularLocation>
        <location evidence="2">Cell membrane</location>
        <topology evidence="2">Multi-pass membrane protein</topology>
    </subcellularLocation>
</comment>
<dbReference type="Gene3D" id="6.10.340.10">
    <property type="match status" value="1"/>
</dbReference>
<dbReference type="GO" id="GO:0000155">
    <property type="term" value="F:phosphorelay sensor kinase activity"/>
    <property type="evidence" value="ECO:0007669"/>
    <property type="project" value="InterPro"/>
</dbReference>
<dbReference type="Proteomes" id="UP000277999">
    <property type="component" value="Unassembled WGS sequence"/>
</dbReference>
<dbReference type="CDD" id="cd00082">
    <property type="entry name" value="HisKA"/>
    <property type="match status" value="1"/>
</dbReference>
<dbReference type="InterPro" id="IPR036097">
    <property type="entry name" value="HisK_dim/P_sf"/>
</dbReference>
<dbReference type="GO" id="GO:0005524">
    <property type="term" value="F:ATP binding"/>
    <property type="evidence" value="ECO:0007669"/>
    <property type="project" value="UniProtKB-KW"/>
</dbReference>
<dbReference type="InterPro" id="IPR004358">
    <property type="entry name" value="Sig_transdc_His_kin-like_C"/>
</dbReference>
<feature type="domain" description="Histidine kinase" evidence="15">
    <location>
        <begin position="263"/>
        <end position="477"/>
    </location>
</feature>
<evidence type="ECO:0000256" key="13">
    <source>
        <dbReference type="ARBA" id="ARBA00023136"/>
    </source>
</evidence>
<feature type="transmembrane region" description="Helical" evidence="14">
    <location>
        <begin position="6"/>
        <end position="27"/>
    </location>
</feature>
<dbReference type="PROSITE" id="PS50109">
    <property type="entry name" value="HIS_KIN"/>
    <property type="match status" value="1"/>
</dbReference>
<evidence type="ECO:0000256" key="5">
    <source>
        <dbReference type="ARBA" id="ARBA00022553"/>
    </source>
</evidence>
<evidence type="ECO:0000256" key="12">
    <source>
        <dbReference type="ARBA" id="ARBA00023012"/>
    </source>
</evidence>
<dbReference type="Pfam" id="PF02518">
    <property type="entry name" value="HATPase_c"/>
    <property type="match status" value="1"/>
</dbReference>
<dbReference type="Pfam" id="PF00512">
    <property type="entry name" value="HisKA"/>
    <property type="match status" value="1"/>
</dbReference>
<dbReference type="PROSITE" id="PS50885">
    <property type="entry name" value="HAMP"/>
    <property type="match status" value="1"/>
</dbReference>
<organism evidence="17 18">
    <name type="scientific">Clostridium autoethanogenum</name>
    <dbReference type="NCBI Taxonomy" id="84023"/>
    <lineage>
        <taxon>Bacteria</taxon>
        <taxon>Bacillati</taxon>
        <taxon>Bacillota</taxon>
        <taxon>Clostridia</taxon>
        <taxon>Eubacteriales</taxon>
        <taxon>Clostridiaceae</taxon>
        <taxon>Clostridium</taxon>
    </lineage>
</organism>
<evidence type="ECO:0000259" key="15">
    <source>
        <dbReference type="PROSITE" id="PS50109"/>
    </source>
</evidence>
<dbReference type="SUPFAM" id="SSF47384">
    <property type="entry name" value="Homodimeric domain of signal transducing histidine kinase"/>
    <property type="match status" value="1"/>
</dbReference>
<evidence type="ECO:0000256" key="10">
    <source>
        <dbReference type="ARBA" id="ARBA00022840"/>
    </source>
</evidence>
<dbReference type="SUPFAM" id="SSF158472">
    <property type="entry name" value="HAMP domain-like"/>
    <property type="match status" value="1"/>
</dbReference>
<dbReference type="SMART" id="SM00387">
    <property type="entry name" value="HATPase_c"/>
    <property type="match status" value="1"/>
</dbReference>
<evidence type="ECO:0000256" key="4">
    <source>
        <dbReference type="ARBA" id="ARBA00022475"/>
    </source>
</evidence>
<feature type="transmembrane region" description="Helical" evidence="14">
    <location>
        <begin position="179"/>
        <end position="199"/>
    </location>
</feature>
<dbReference type="Gene3D" id="1.10.287.130">
    <property type="match status" value="1"/>
</dbReference>
<dbReference type="AlphaFoldDB" id="A0A3M0SKV9"/>
<dbReference type="InterPro" id="IPR003661">
    <property type="entry name" value="HisK_dim/P_dom"/>
</dbReference>
<dbReference type="InterPro" id="IPR003660">
    <property type="entry name" value="HAMP_dom"/>
</dbReference>
<dbReference type="SMART" id="SM00388">
    <property type="entry name" value="HisKA"/>
    <property type="match status" value="1"/>
</dbReference>
<evidence type="ECO:0000256" key="6">
    <source>
        <dbReference type="ARBA" id="ARBA00022679"/>
    </source>
</evidence>
<name>A0A3M0SKV9_9CLOT</name>
<keyword evidence="12" id="KW-0902">Two-component regulatory system</keyword>
<evidence type="ECO:0000259" key="16">
    <source>
        <dbReference type="PROSITE" id="PS50885"/>
    </source>
</evidence>
<dbReference type="PANTHER" id="PTHR45528:SF1">
    <property type="entry name" value="SENSOR HISTIDINE KINASE CPXA"/>
    <property type="match status" value="1"/>
</dbReference>
<dbReference type="EC" id="2.7.13.3" evidence="3"/>
<dbReference type="Pfam" id="PF00672">
    <property type="entry name" value="HAMP"/>
    <property type="match status" value="1"/>
</dbReference>
<keyword evidence="10" id="KW-0067">ATP-binding</keyword>
<keyword evidence="8" id="KW-0547">Nucleotide-binding</keyword>
<keyword evidence="11 14" id="KW-1133">Transmembrane helix</keyword>